<dbReference type="GO" id="GO:0006508">
    <property type="term" value="P:proteolysis"/>
    <property type="evidence" value="ECO:0007669"/>
    <property type="project" value="UniProtKB-KW"/>
</dbReference>
<evidence type="ECO:0000256" key="8">
    <source>
        <dbReference type="ARBA" id="ARBA00022729"/>
    </source>
</evidence>
<feature type="transmembrane region" description="Helical" evidence="15">
    <location>
        <begin position="53"/>
        <end position="74"/>
    </location>
</feature>
<dbReference type="GO" id="GO:0070006">
    <property type="term" value="F:metalloaminopeptidase activity"/>
    <property type="evidence" value="ECO:0007669"/>
    <property type="project" value="TreeGrafter"/>
</dbReference>
<gene>
    <name evidence="18" type="ORF">E2986_06415</name>
</gene>
<dbReference type="Proteomes" id="UP000655588">
    <property type="component" value="Unassembled WGS sequence"/>
</dbReference>
<dbReference type="FunFam" id="2.60.40.1910:FF:000008">
    <property type="entry name" value="Aminopeptidase"/>
    <property type="match status" value="1"/>
</dbReference>
<keyword evidence="12 15" id="KW-0472">Membrane</keyword>
<dbReference type="EMBL" id="WNWW01000415">
    <property type="protein sequence ID" value="KAF3425145.1"/>
    <property type="molecule type" value="Genomic_DNA"/>
</dbReference>
<feature type="chain" id="PRO_5032884759" description="ERAP1-like C-terminal domain-containing protein" evidence="16">
    <location>
        <begin position="19"/>
        <end position="660"/>
    </location>
</feature>
<evidence type="ECO:0000313" key="18">
    <source>
        <dbReference type="EMBL" id="KAF3425145.1"/>
    </source>
</evidence>
<dbReference type="PANTHER" id="PTHR11533">
    <property type="entry name" value="PROTEASE M1 ZINC METALLOPROTEASE"/>
    <property type="match status" value="1"/>
</dbReference>
<feature type="domain" description="ERAP1-like C-terminal" evidence="17">
    <location>
        <begin position="443"/>
        <end position="659"/>
    </location>
</feature>
<keyword evidence="13" id="KW-0325">Glycoprotein</keyword>
<dbReference type="GO" id="GO:0005737">
    <property type="term" value="C:cytoplasm"/>
    <property type="evidence" value="ECO:0007669"/>
    <property type="project" value="TreeGrafter"/>
</dbReference>
<feature type="signal peptide" evidence="16">
    <location>
        <begin position="1"/>
        <end position="18"/>
    </location>
</feature>
<comment type="cofactor">
    <cofactor evidence="1">
        <name>Zn(2+)</name>
        <dbReference type="ChEBI" id="CHEBI:29105"/>
    </cofactor>
</comment>
<sequence length="660" mass="76124">MGTLLYFGRIFIFRIILAAQCMPQFSGGPVEFMTCDDIQCKRADGWFLSYTKIAGIIVVFIIGVVAAGFLGWYINSLPQKKDYEALDLLNDEIENTDDLGENTASPFVHPLKYRLELTPIIIDINLSSKLFGRVFIEFQVNDTTGVNKLSLNAKNITTTNCKLTLLHLEENKKPSRKRRRRRANDAINHNGQWDDTISEKQMKEMIFVIIFVSSLDSSLVIDTFDDSPPISPHNLAFVMGHIEAINATLIGDTEVVATFWRDSNRTLPEIYLFDKLNSVVVNLMDVFLTSYPYPKLDLVGLPLGINENMGSPGLIAINFDIIRKGFYYLIRKYNSTDVVDFMNILAEGAMELPPGVSLVQTINSWIFQGGYPLVTVIRNYMNESAVIYQEQFSLDRPLESITKFWYIPLSYTNNYSNWSSPSKIWFPPELKITLDNIGSNESWILFNVNKTGFYRVNYDDRNWMLLKLALVENHDSFPAETRASLIDDVFSLAEIGFVKYEAAFEFIKYMQMKERHYIPWGAFMRHMLKLNRLLYETSVFNDFQEFMVRFVSPLYSEVGSKLDEGSPLTMIAVKLACVFEHSECLNWTKNVFESDKTDDEVQELVPSYIRETFYCTIARYGTRKVWNYFTEKVTSTEDEEERRRLLSSFACFQAPWILQS</sequence>
<accession>A0A833RX49</accession>
<dbReference type="GO" id="GO:0042277">
    <property type="term" value="F:peptide binding"/>
    <property type="evidence" value="ECO:0007669"/>
    <property type="project" value="TreeGrafter"/>
</dbReference>
<evidence type="ECO:0000256" key="12">
    <source>
        <dbReference type="ARBA" id="ARBA00023136"/>
    </source>
</evidence>
<dbReference type="Gene3D" id="1.25.50.20">
    <property type="match status" value="1"/>
</dbReference>
<evidence type="ECO:0000256" key="16">
    <source>
        <dbReference type="SAM" id="SignalP"/>
    </source>
</evidence>
<reference evidence="18" key="1">
    <citation type="submission" date="2019-11" db="EMBL/GenBank/DDBJ databases">
        <title>The nuclear and mitochondrial genomes of Frieseomelitta varia - a highly eusocial stingless bee (Meliponini) with a permanently sterile worker caste.</title>
        <authorList>
            <person name="Freitas F.C.P."/>
            <person name="Lourenco A.P."/>
            <person name="Nunes F.M.F."/>
            <person name="Paschoal A.R."/>
            <person name="Abreu F.C.P."/>
            <person name="Barbin F.O."/>
            <person name="Bataglia L."/>
            <person name="Cardoso-Junior C.A.M."/>
            <person name="Cervoni M.S."/>
            <person name="Silva S.R."/>
            <person name="Dalarmi F."/>
            <person name="Del Lama M.A."/>
            <person name="Depintor T.S."/>
            <person name="Ferreira K.M."/>
            <person name="Goria P.S."/>
            <person name="Jaskot M.C."/>
            <person name="Lago D.C."/>
            <person name="Luna-Lucena D."/>
            <person name="Moda L.M."/>
            <person name="Nascimento L."/>
            <person name="Pedrino M."/>
            <person name="Rabico F.O."/>
            <person name="Sanches F.C."/>
            <person name="Santos D.E."/>
            <person name="Santos C.G."/>
            <person name="Vieira J."/>
            <person name="Lopes T.F."/>
            <person name="Barchuk A.R."/>
            <person name="Hartfelder K."/>
            <person name="Simoes Z.L.P."/>
            <person name="Bitondi M.M.G."/>
            <person name="Pinheiro D.G."/>
        </authorList>
    </citation>
    <scope>NUCLEOTIDE SEQUENCE</scope>
    <source>
        <strain evidence="18">USP_RPSP 00005682</strain>
        <tissue evidence="18">Whole individual</tissue>
    </source>
</reference>
<dbReference type="AlphaFoldDB" id="A0A833RX49"/>
<name>A0A833RX49_9HYME</name>
<keyword evidence="9" id="KW-0378">Hydrolase</keyword>
<organism evidence="18 19">
    <name type="scientific">Frieseomelitta varia</name>
    <dbReference type="NCBI Taxonomy" id="561572"/>
    <lineage>
        <taxon>Eukaryota</taxon>
        <taxon>Metazoa</taxon>
        <taxon>Ecdysozoa</taxon>
        <taxon>Arthropoda</taxon>
        <taxon>Hexapoda</taxon>
        <taxon>Insecta</taxon>
        <taxon>Pterygota</taxon>
        <taxon>Neoptera</taxon>
        <taxon>Endopterygota</taxon>
        <taxon>Hymenoptera</taxon>
        <taxon>Apocrita</taxon>
        <taxon>Aculeata</taxon>
        <taxon>Apoidea</taxon>
        <taxon>Anthophila</taxon>
        <taxon>Apidae</taxon>
        <taxon>Frieseomelitta</taxon>
    </lineage>
</organism>
<keyword evidence="11" id="KW-0482">Metalloprotease</keyword>
<evidence type="ECO:0000256" key="13">
    <source>
        <dbReference type="ARBA" id="ARBA00023180"/>
    </source>
</evidence>
<dbReference type="InterPro" id="IPR024571">
    <property type="entry name" value="ERAP1-like_C_dom"/>
</dbReference>
<dbReference type="GO" id="GO:0098552">
    <property type="term" value="C:side of membrane"/>
    <property type="evidence" value="ECO:0007669"/>
    <property type="project" value="UniProtKB-KW"/>
</dbReference>
<comment type="subcellular location">
    <subcellularLocation>
        <location evidence="2">Cell membrane</location>
        <topology evidence="2">Lipid-anchor</topology>
        <topology evidence="2">GPI-anchor</topology>
    </subcellularLocation>
</comment>
<keyword evidence="15" id="KW-0812">Transmembrane</keyword>
<keyword evidence="15" id="KW-1133">Transmembrane helix</keyword>
<evidence type="ECO:0000256" key="4">
    <source>
        <dbReference type="ARBA" id="ARBA00022475"/>
    </source>
</evidence>
<keyword evidence="7" id="KW-0479">Metal-binding</keyword>
<keyword evidence="6" id="KW-0645">Protease</keyword>
<dbReference type="PANTHER" id="PTHR11533:SF294">
    <property type="entry name" value="THYROTROPIN-RELEASING HORMONE-DEGRADING ECTOENZYME"/>
    <property type="match status" value="1"/>
</dbReference>
<dbReference type="InterPro" id="IPR050344">
    <property type="entry name" value="Peptidase_M1_aminopeptidases"/>
</dbReference>
<evidence type="ECO:0000256" key="2">
    <source>
        <dbReference type="ARBA" id="ARBA00004609"/>
    </source>
</evidence>
<proteinExistence type="inferred from homology"/>
<evidence type="ECO:0000256" key="3">
    <source>
        <dbReference type="ARBA" id="ARBA00010136"/>
    </source>
</evidence>
<evidence type="ECO:0000256" key="9">
    <source>
        <dbReference type="ARBA" id="ARBA00022801"/>
    </source>
</evidence>
<evidence type="ECO:0000256" key="6">
    <source>
        <dbReference type="ARBA" id="ARBA00022670"/>
    </source>
</evidence>
<protein>
    <recommendedName>
        <fullName evidence="17">ERAP1-like C-terminal domain-containing protein</fullName>
    </recommendedName>
</protein>
<evidence type="ECO:0000256" key="11">
    <source>
        <dbReference type="ARBA" id="ARBA00023049"/>
    </source>
</evidence>
<evidence type="ECO:0000256" key="14">
    <source>
        <dbReference type="ARBA" id="ARBA00023288"/>
    </source>
</evidence>
<dbReference type="GO" id="GO:0008270">
    <property type="term" value="F:zinc ion binding"/>
    <property type="evidence" value="ECO:0007669"/>
    <property type="project" value="TreeGrafter"/>
</dbReference>
<evidence type="ECO:0000256" key="7">
    <source>
        <dbReference type="ARBA" id="ARBA00022723"/>
    </source>
</evidence>
<keyword evidence="8 16" id="KW-0732">Signal</keyword>
<evidence type="ECO:0000256" key="10">
    <source>
        <dbReference type="ARBA" id="ARBA00022833"/>
    </source>
</evidence>
<dbReference type="GO" id="GO:0005886">
    <property type="term" value="C:plasma membrane"/>
    <property type="evidence" value="ECO:0007669"/>
    <property type="project" value="UniProtKB-SubCell"/>
</dbReference>
<evidence type="ECO:0000313" key="19">
    <source>
        <dbReference type="Proteomes" id="UP000655588"/>
    </source>
</evidence>
<keyword evidence="4" id="KW-1003">Cell membrane</keyword>
<keyword evidence="5" id="KW-0336">GPI-anchor</keyword>
<comment type="similarity">
    <text evidence="3">Belongs to the peptidase M1 family.</text>
</comment>
<evidence type="ECO:0000256" key="5">
    <source>
        <dbReference type="ARBA" id="ARBA00022622"/>
    </source>
</evidence>
<dbReference type="GO" id="GO:0005615">
    <property type="term" value="C:extracellular space"/>
    <property type="evidence" value="ECO:0007669"/>
    <property type="project" value="TreeGrafter"/>
</dbReference>
<evidence type="ECO:0000256" key="15">
    <source>
        <dbReference type="SAM" id="Phobius"/>
    </source>
</evidence>
<dbReference type="Gene3D" id="2.60.40.1910">
    <property type="match status" value="1"/>
</dbReference>
<dbReference type="GO" id="GO:0043171">
    <property type="term" value="P:peptide catabolic process"/>
    <property type="evidence" value="ECO:0007669"/>
    <property type="project" value="TreeGrafter"/>
</dbReference>
<evidence type="ECO:0000256" key="1">
    <source>
        <dbReference type="ARBA" id="ARBA00001947"/>
    </source>
</evidence>
<keyword evidence="14" id="KW-0449">Lipoprotein</keyword>
<evidence type="ECO:0000259" key="17">
    <source>
        <dbReference type="Pfam" id="PF11838"/>
    </source>
</evidence>
<dbReference type="Pfam" id="PF11838">
    <property type="entry name" value="ERAP1_C"/>
    <property type="match status" value="1"/>
</dbReference>
<comment type="caution">
    <text evidence="18">The sequence shown here is derived from an EMBL/GenBank/DDBJ whole genome shotgun (WGS) entry which is preliminary data.</text>
</comment>
<keyword evidence="19" id="KW-1185">Reference proteome</keyword>
<keyword evidence="10" id="KW-0862">Zinc</keyword>